<evidence type="ECO:0000256" key="7">
    <source>
        <dbReference type="ARBA" id="ARBA00023136"/>
    </source>
</evidence>
<accession>A0A8J7Z143</accession>
<dbReference type="Pfam" id="PF03865">
    <property type="entry name" value="ShlB"/>
    <property type="match status" value="1"/>
</dbReference>
<dbReference type="Gene3D" id="2.40.160.50">
    <property type="entry name" value="membrane protein fhac: a member of the omp85/tpsb transporter family"/>
    <property type="match status" value="1"/>
</dbReference>
<evidence type="ECO:0000256" key="4">
    <source>
        <dbReference type="ARBA" id="ARBA00022452"/>
    </source>
</evidence>
<dbReference type="Pfam" id="PF08479">
    <property type="entry name" value="POTRA_2"/>
    <property type="match status" value="1"/>
</dbReference>
<dbReference type="RefSeq" id="WP_162422732.1">
    <property type="nucleotide sequence ID" value="NZ_WVIE01000007.1"/>
</dbReference>
<evidence type="ECO:0000256" key="8">
    <source>
        <dbReference type="ARBA" id="ARBA00023237"/>
    </source>
</evidence>
<evidence type="ECO:0000256" key="2">
    <source>
        <dbReference type="ARBA" id="ARBA00009055"/>
    </source>
</evidence>
<dbReference type="AlphaFoldDB" id="A0A8J7Z143"/>
<evidence type="ECO:0000256" key="5">
    <source>
        <dbReference type="ARBA" id="ARBA00022692"/>
    </source>
</evidence>
<keyword evidence="4" id="KW-1134">Transmembrane beta strand</keyword>
<dbReference type="GO" id="GO:0046819">
    <property type="term" value="P:protein secretion by the type V secretion system"/>
    <property type="evidence" value="ECO:0007669"/>
    <property type="project" value="TreeGrafter"/>
</dbReference>
<feature type="signal peptide" evidence="10">
    <location>
        <begin position="1"/>
        <end position="27"/>
    </location>
</feature>
<keyword evidence="3" id="KW-0813">Transport</keyword>
<dbReference type="PROSITE" id="PS51257">
    <property type="entry name" value="PROKAR_LIPOPROTEIN"/>
    <property type="match status" value="1"/>
</dbReference>
<dbReference type="PROSITE" id="PS51779">
    <property type="entry name" value="POTRA"/>
    <property type="match status" value="1"/>
</dbReference>
<keyword evidence="6" id="KW-0653">Protein transport</keyword>
<evidence type="ECO:0000256" key="3">
    <source>
        <dbReference type="ARBA" id="ARBA00022448"/>
    </source>
</evidence>
<feature type="region of interest" description="Disordered" evidence="9">
    <location>
        <begin position="33"/>
        <end position="73"/>
    </location>
</feature>
<dbReference type="GO" id="GO:0098046">
    <property type="term" value="C:type V protein secretion system complex"/>
    <property type="evidence" value="ECO:0007669"/>
    <property type="project" value="TreeGrafter"/>
</dbReference>
<feature type="compositionally biased region" description="Pro residues" evidence="9">
    <location>
        <begin position="47"/>
        <end position="71"/>
    </location>
</feature>
<evidence type="ECO:0000259" key="11">
    <source>
        <dbReference type="PROSITE" id="PS51779"/>
    </source>
</evidence>
<sequence length="572" mass="62544">MNKLIHAQVLVYIASLLGCLVSSRAIAQTAATLPNANPNPDRFPQALPTPQPLPPETPDLAPTPTPTPLPEPSSVKISVRKIEVVDGTLLTPEEIARITQPVEGKTVTLEDLRSVADAITQLYLSRGYITSRAVVGDQTIVDGIVQIRVIEGSIEAIDVQGLERLKPFYVRDRVSLGTATPLNKDKLEDQLRLLKVDPLFEAVEASLRPGTGLGQSILTVRVREAAALNGYFGADNYSPPSVGSERFGSILSYRNLTGLGDELSASYFRTTQGGYSAFDFNYRIPVNGMNGTLQLRAAPSRSEIIEPRFAAFGIRSDSSLYELSYRQPILRSPREEVALSLGFAVQNGQTFLFQSTPFPFGIGPDPEGNSRTRVLKIGQDYIKRDLQGAWALRSQFSIGLGVFSATTNPKPLPDGQFVSWLGQVQRVQRLGTDHLLIAQADVQLTPDSLLPSQQFVIGGGQTLRGYRQNARSGDNGVRVSFEDRIAIQRNESGVPIFQLAPFIDFGTVWNRSDNPNILPNQTLLAGAGLGVLLEPFPGFTVRLDYAVPFVHLRDRGENAQERAFYFSAGYSF</sequence>
<evidence type="ECO:0000313" key="13">
    <source>
        <dbReference type="Proteomes" id="UP000646053"/>
    </source>
</evidence>
<keyword evidence="13" id="KW-1185">Reference proteome</keyword>
<dbReference type="GO" id="GO:0009279">
    <property type="term" value="C:cell outer membrane"/>
    <property type="evidence" value="ECO:0007669"/>
    <property type="project" value="UniProtKB-SubCell"/>
</dbReference>
<gene>
    <name evidence="12" type="ORF">GS601_07995</name>
</gene>
<proteinExistence type="inferred from homology"/>
<feature type="chain" id="PRO_5035190603" evidence="10">
    <location>
        <begin position="28"/>
        <end position="572"/>
    </location>
</feature>
<dbReference type="Proteomes" id="UP000646053">
    <property type="component" value="Unassembled WGS sequence"/>
</dbReference>
<evidence type="ECO:0000313" key="12">
    <source>
        <dbReference type="EMBL" id="NDJ17230.1"/>
    </source>
</evidence>
<evidence type="ECO:0000256" key="10">
    <source>
        <dbReference type="SAM" id="SignalP"/>
    </source>
</evidence>
<feature type="domain" description="POTRA" evidence="11">
    <location>
        <begin position="77"/>
        <end position="152"/>
    </location>
</feature>
<dbReference type="InterPro" id="IPR005565">
    <property type="entry name" value="Hemolysn_activator_HlyB_C"/>
</dbReference>
<evidence type="ECO:0000256" key="1">
    <source>
        <dbReference type="ARBA" id="ARBA00004442"/>
    </source>
</evidence>
<dbReference type="GO" id="GO:0008320">
    <property type="term" value="F:protein transmembrane transporter activity"/>
    <property type="evidence" value="ECO:0007669"/>
    <property type="project" value="TreeGrafter"/>
</dbReference>
<dbReference type="InterPro" id="IPR013686">
    <property type="entry name" value="Polypept-transport_assoc_ShlB"/>
</dbReference>
<dbReference type="EMBL" id="WVIE01000007">
    <property type="protein sequence ID" value="NDJ17230.1"/>
    <property type="molecule type" value="Genomic_DNA"/>
</dbReference>
<evidence type="ECO:0000256" key="6">
    <source>
        <dbReference type="ARBA" id="ARBA00022927"/>
    </source>
</evidence>
<dbReference type="InterPro" id="IPR034746">
    <property type="entry name" value="POTRA"/>
</dbReference>
<evidence type="ECO:0000256" key="9">
    <source>
        <dbReference type="SAM" id="MobiDB-lite"/>
    </source>
</evidence>
<dbReference type="PANTHER" id="PTHR34597">
    <property type="entry name" value="SLR1661 PROTEIN"/>
    <property type="match status" value="1"/>
</dbReference>
<comment type="caution">
    <text evidence="12">The sequence shown here is derived from an EMBL/GenBank/DDBJ whole genome shotgun (WGS) entry which is preliminary data.</text>
</comment>
<keyword evidence="7" id="KW-0472">Membrane</keyword>
<keyword evidence="8" id="KW-0998">Cell outer membrane</keyword>
<comment type="subcellular location">
    <subcellularLocation>
        <location evidence="1">Cell outer membrane</location>
    </subcellularLocation>
</comment>
<reference evidence="12" key="1">
    <citation type="submission" date="2019-12" db="EMBL/GenBank/DDBJ databases">
        <title>High-Quality draft genome sequences of three cyanobacteria isolated from the limestone walls of the Old Cathedral of Coimbra.</title>
        <authorList>
            <person name="Tiago I."/>
            <person name="Soares F."/>
            <person name="Portugal A."/>
        </authorList>
    </citation>
    <scope>NUCLEOTIDE SEQUENCE</scope>
    <source>
        <strain evidence="12">A</strain>
    </source>
</reference>
<comment type="similarity">
    <text evidence="2">Belongs to the TPS (TC 1.B.20) family.</text>
</comment>
<name>A0A8J7Z143_9CYAN</name>
<dbReference type="InterPro" id="IPR051544">
    <property type="entry name" value="TPS_OM_transporter"/>
</dbReference>
<keyword evidence="10" id="KW-0732">Signal</keyword>
<dbReference type="PANTHER" id="PTHR34597:SF1">
    <property type="entry name" value="HEME_HEMOPEXIN TRANSPORTER PROTEIN HUXB"/>
    <property type="match status" value="1"/>
</dbReference>
<organism evidence="12 13">
    <name type="scientific">Myxacorys almedinensis A</name>
    <dbReference type="NCBI Taxonomy" id="2690445"/>
    <lineage>
        <taxon>Bacteria</taxon>
        <taxon>Bacillati</taxon>
        <taxon>Cyanobacteriota</taxon>
        <taxon>Cyanophyceae</taxon>
        <taxon>Leptolyngbyales</taxon>
        <taxon>Leptolyngbyaceae</taxon>
        <taxon>Myxacorys</taxon>
        <taxon>Myxacorys almedinensis</taxon>
    </lineage>
</organism>
<keyword evidence="5" id="KW-0812">Transmembrane</keyword>
<protein>
    <submittedName>
        <fullName evidence="12">BamA/TamA family outer membrane protein</fullName>
    </submittedName>
</protein>
<dbReference type="Gene3D" id="3.10.20.310">
    <property type="entry name" value="membrane protein fhac"/>
    <property type="match status" value="1"/>
</dbReference>